<dbReference type="AlphaFoldDB" id="A0AA35YPI9"/>
<evidence type="ECO:0000313" key="3">
    <source>
        <dbReference type="Proteomes" id="UP001177003"/>
    </source>
</evidence>
<feature type="region of interest" description="Disordered" evidence="1">
    <location>
        <begin position="47"/>
        <end position="70"/>
    </location>
</feature>
<protein>
    <submittedName>
        <fullName evidence="2">Uncharacterized protein</fullName>
    </submittedName>
</protein>
<dbReference type="EMBL" id="OX465079">
    <property type="protein sequence ID" value="CAI9277866.1"/>
    <property type="molecule type" value="Genomic_DNA"/>
</dbReference>
<organism evidence="2 3">
    <name type="scientific">Lactuca saligna</name>
    <name type="common">Willowleaf lettuce</name>
    <dbReference type="NCBI Taxonomy" id="75948"/>
    <lineage>
        <taxon>Eukaryota</taxon>
        <taxon>Viridiplantae</taxon>
        <taxon>Streptophyta</taxon>
        <taxon>Embryophyta</taxon>
        <taxon>Tracheophyta</taxon>
        <taxon>Spermatophyta</taxon>
        <taxon>Magnoliopsida</taxon>
        <taxon>eudicotyledons</taxon>
        <taxon>Gunneridae</taxon>
        <taxon>Pentapetalae</taxon>
        <taxon>asterids</taxon>
        <taxon>campanulids</taxon>
        <taxon>Asterales</taxon>
        <taxon>Asteraceae</taxon>
        <taxon>Cichorioideae</taxon>
        <taxon>Cichorieae</taxon>
        <taxon>Lactucinae</taxon>
        <taxon>Lactuca</taxon>
    </lineage>
</organism>
<feature type="compositionally biased region" description="Basic residues" evidence="1">
    <location>
        <begin position="25"/>
        <end position="42"/>
    </location>
</feature>
<evidence type="ECO:0000256" key="1">
    <source>
        <dbReference type="SAM" id="MobiDB-lite"/>
    </source>
</evidence>
<sequence length="128" mass="13931">MVRKTQVSSRGVVIREIPAPVSPLSKKRRAHDVAKHITKKRNKRKLVIRDDSPENDGVPDTPMASSSATVTSTPIISLVSHVSTISTTTTIPIEIYVTKSYNEEVPISNITANVFDTGENVTMSVNSS</sequence>
<accession>A0AA35YPI9</accession>
<evidence type="ECO:0000313" key="2">
    <source>
        <dbReference type="EMBL" id="CAI9277866.1"/>
    </source>
</evidence>
<gene>
    <name evidence="2" type="ORF">LSALG_LOCUS17774</name>
</gene>
<reference evidence="2" key="1">
    <citation type="submission" date="2023-04" db="EMBL/GenBank/DDBJ databases">
        <authorList>
            <person name="Vijverberg K."/>
            <person name="Xiong W."/>
            <person name="Schranz E."/>
        </authorList>
    </citation>
    <scope>NUCLEOTIDE SEQUENCE</scope>
</reference>
<feature type="region of interest" description="Disordered" evidence="1">
    <location>
        <begin position="23"/>
        <end position="42"/>
    </location>
</feature>
<proteinExistence type="predicted"/>
<dbReference type="Proteomes" id="UP001177003">
    <property type="component" value="Chromosome 3"/>
</dbReference>
<name>A0AA35YPI9_LACSI</name>
<keyword evidence="3" id="KW-1185">Reference proteome</keyword>